<organism evidence="1 2">
    <name type="scientific">Actinoplanes couchii</name>
    <dbReference type="NCBI Taxonomy" id="403638"/>
    <lineage>
        <taxon>Bacteria</taxon>
        <taxon>Bacillati</taxon>
        <taxon>Actinomycetota</taxon>
        <taxon>Actinomycetes</taxon>
        <taxon>Micromonosporales</taxon>
        <taxon>Micromonosporaceae</taxon>
        <taxon>Actinoplanes</taxon>
    </lineage>
</organism>
<proteinExistence type="predicted"/>
<accession>A0ABQ3XN21</accession>
<evidence type="ECO:0000313" key="2">
    <source>
        <dbReference type="Proteomes" id="UP000612282"/>
    </source>
</evidence>
<evidence type="ECO:0000313" key="1">
    <source>
        <dbReference type="EMBL" id="GID59888.1"/>
    </source>
</evidence>
<gene>
    <name evidence="1" type="ORF">Aco03nite_082920</name>
</gene>
<keyword evidence="2" id="KW-1185">Reference proteome</keyword>
<comment type="caution">
    <text evidence="1">The sequence shown here is derived from an EMBL/GenBank/DDBJ whole genome shotgun (WGS) entry which is preliminary data.</text>
</comment>
<name>A0ABQ3XN21_9ACTN</name>
<sequence length="171" mass="18731">MPGGVDRAGRDDAVGPAVRQDPTVVGVVQRVGMRLQHEQHLPEGPPGVVRGDLLSGGRWHTDREDYGPGLHQRRLPITGIPQVEYNGLEITDAETWVVTYEIAGIELGTSAGKIIMSASGPAKQREKRARNVAEDSEITLTVTESWRVRLVGRGQRSTWCRGLRETRGYAA</sequence>
<protein>
    <submittedName>
        <fullName evidence="1">Uncharacterized protein</fullName>
    </submittedName>
</protein>
<dbReference type="EMBL" id="BOMG01000102">
    <property type="protein sequence ID" value="GID59888.1"/>
    <property type="molecule type" value="Genomic_DNA"/>
</dbReference>
<dbReference type="Proteomes" id="UP000612282">
    <property type="component" value="Unassembled WGS sequence"/>
</dbReference>
<reference evidence="1 2" key="1">
    <citation type="submission" date="2021-01" db="EMBL/GenBank/DDBJ databases">
        <title>Whole genome shotgun sequence of Actinoplanes couchii NBRC 106145.</title>
        <authorList>
            <person name="Komaki H."/>
            <person name="Tamura T."/>
        </authorList>
    </citation>
    <scope>NUCLEOTIDE SEQUENCE [LARGE SCALE GENOMIC DNA]</scope>
    <source>
        <strain evidence="1 2">NBRC 106145</strain>
    </source>
</reference>